<sequence length="506" mass="55995">MTMAFPVSSCTFLQHNEPHLLVHRKPGQCHLRNAAEISKPQVAMGDISEFCALIKSSGKSLAAASRCGGLKNSLYSREDTSLLWPLSSSTASGPANRSSVSIRSTMAGSFDVLERKNLKLSREYTLTDSQVSTAKSAFDAFIRSVATNPERREGAYPYYLLHKPGEKVYGTVLFFHGFSNRPDQMWRLAQYLFDNGFNVYQPSIHNHYLLNPDKNWAQVDLKPQWKGPIRQKFLNDPVLKAAIDGIGSINNVTDQQTAYILQRVHALSPDMDDIVEAINDGDYSDKFKKYYDSSHLAYVEDAEARLKECESLPGPAFTIGLSVGGSVALGLAAHRPDKIAKVVAYAPLLKQIGEARRQATLIAGPLDVKESGWDPKLQFTVGCYAATDVFGNHVLKEAGKIAPVPTFLMLTENDDSADIDTNKNFTSQLKQLSGNSGTPHLQSMYTADMRVPHPMVDPIEVSQGMTNRYWVTLYQETFRFLTEGTVNDGQLKRTTPDPSLPKVPPV</sequence>
<evidence type="ECO:0008006" key="3">
    <source>
        <dbReference type="Google" id="ProtNLM"/>
    </source>
</evidence>
<comment type="caution">
    <text evidence="1">The sequence shown here is derived from an EMBL/GenBank/DDBJ whole genome shotgun (WGS) entry which is preliminary data.</text>
</comment>
<dbReference type="PANTHER" id="PTHR43194">
    <property type="entry name" value="HYDROLASE ALPHA/BETA FOLD FAMILY"/>
    <property type="match status" value="1"/>
</dbReference>
<reference evidence="1 2" key="1">
    <citation type="submission" date="2024-09" db="EMBL/GenBank/DDBJ databases">
        <title>Chromosome-scale assembly of Riccia sorocarpa.</title>
        <authorList>
            <person name="Paukszto L."/>
        </authorList>
    </citation>
    <scope>NUCLEOTIDE SEQUENCE [LARGE SCALE GENOMIC DNA]</scope>
    <source>
        <strain evidence="1">LP-2024</strain>
        <tissue evidence="1">Aerial parts of the thallus</tissue>
    </source>
</reference>
<protein>
    <recommendedName>
        <fullName evidence="3">Serine aminopeptidase S33 domain-containing protein</fullName>
    </recommendedName>
</protein>
<dbReference type="Gene3D" id="3.40.50.1820">
    <property type="entry name" value="alpha/beta hydrolase"/>
    <property type="match status" value="1"/>
</dbReference>
<dbReference type="PANTHER" id="PTHR43194:SF2">
    <property type="entry name" value="PEROXISOMAL MEMBRANE PROTEIN LPX1"/>
    <property type="match status" value="1"/>
</dbReference>
<organism evidence="1 2">
    <name type="scientific">Riccia sorocarpa</name>
    <dbReference type="NCBI Taxonomy" id="122646"/>
    <lineage>
        <taxon>Eukaryota</taxon>
        <taxon>Viridiplantae</taxon>
        <taxon>Streptophyta</taxon>
        <taxon>Embryophyta</taxon>
        <taxon>Marchantiophyta</taxon>
        <taxon>Marchantiopsida</taxon>
        <taxon>Marchantiidae</taxon>
        <taxon>Marchantiales</taxon>
        <taxon>Ricciaceae</taxon>
        <taxon>Riccia</taxon>
    </lineage>
</organism>
<accession>A0ABD3IDJ9</accession>
<dbReference type="SUPFAM" id="SSF53474">
    <property type="entry name" value="alpha/beta-Hydrolases"/>
    <property type="match status" value="1"/>
</dbReference>
<dbReference type="AlphaFoldDB" id="A0ABD3IDJ9"/>
<evidence type="ECO:0000313" key="2">
    <source>
        <dbReference type="Proteomes" id="UP001633002"/>
    </source>
</evidence>
<evidence type="ECO:0000313" key="1">
    <source>
        <dbReference type="EMBL" id="KAL3699589.1"/>
    </source>
</evidence>
<proteinExistence type="predicted"/>
<gene>
    <name evidence="1" type="ORF">R1sor_017611</name>
</gene>
<dbReference type="Proteomes" id="UP001633002">
    <property type="component" value="Unassembled WGS sequence"/>
</dbReference>
<keyword evidence="2" id="KW-1185">Reference proteome</keyword>
<dbReference type="EMBL" id="JBJQOH010000001">
    <property type="protein sequence ID" value="KAL3699589.1"/>
    <property type="molecule type" value="Genomic_DNA"/>
</dbReference>
<dbReference type="InterPro" id="IPR050228">
    <property type="entry name" value="Carboxylesterase_BioH"/>
</dbReference>
<name>A0ABD3IDJ9_9MARC</name>
<dbReference type="InterPro" id="IPR029058">
    <property type="entry name" value="AB_hydrolase_fold"/>
</dbReference>